<dbReference type="AlphaFoldDB" id="A0A0S6W488"/>
<dbReference type="InterPro" id="IPR007172">
    <property type="entry name" value="DUF374"/>
</dbReference>
<name>A0A0S6W488_9BACT</name>
<accession>A0A0S6W488</accession>
<evidence type="ECO:0000259" key="1">
    <source>
        <dbReference type="Pfam" id="PF04028"/>
    </source>
</evidence>
<dbReference type="Proteomes" id="UP000030700">
    <property type="component" value="Unassembled WGS sequence"/>
</dbReference>
<protein>
    <recommendedName>
        <fullName evidence="1">DUF374 domain-containing protein</fullName>
    </recommendedName>
</protein>
<dbReference type="SUPFAM" id="SSF69593">
    <property type="entry name" value="Glycerol-3-phosphate (1)-acyltransferase"/>
    <property type="match status" value="1"/>
</dbReference>
<sequence length="229" mass="25737">MSLKPFIKQLRHEALKILVPTVGITFFYGFGLTWRIRLLNPEQHQAWRAQYRNIIYVGWHEHVITSAWALRHRQIAILVSQSRDGEYLARLNRLLGFYSVRGSSSRGGMRGFLQLADALKAEHDVLFGGDGPKGPAHECKAGPALLAKHSGLPVVPIGGSVTRYRRLRNWDRTIIPLPFATITIKYGEPIFVPDTAEKEALFACQHQIADALNALTTEVEHHLVSKNAD</sequence>
<dbReference type="HOGENOM" id="CLU_086327_1_0_0"/>
<dbReference type="CDD" id="cd07983">
    <property type="entry name" value="LPLAT_DUF374-like"/>
    <property type="match status" value="1"/>
</dbReference>
<gene>
    <name evidence="2" type="ORF">U14_04424</name>
</gene>
<dbReference type="EMBL" id="DF820459">
    <property type="protein sequence ID" value="GAK53164.1"/>
    <property type="molecule type" value="Genomic_DNA"/>
</dbReference>
<reference evidence="2" key="1">
    <citation type="journal article" date="2015" name="PeerJ">
        <title>First genomic representation of candidate bacterial phylum KSB3 points to enhanced environmental sensing as a trigger of wastewater bulking.</title>
        <authorList>
            <person name="Sekiguchi Y."/>
            <person name="Ohashi A."/>
            <person name="Parks D.H."/>
            <person name="Yamauchi T."/>
            <person name="Tyson G.W."/>
            <person name="Hugenholtz P."/>
        </authorList>
    </citation>
    <scope>NUCLEOTIDE SEQUENCE [LARGE SCALE GENOMIC DNA]</scope>
</reference>
<dbReference type="Pfam" id="PF04028">
    <property type="entry name" value="DUF374"/>
    <property type="match status" value="1"/>
</dbReference>
<feature type="domain" description="DUF374" evidence="1">
    <location>
        <begin position="70"/>
        <end position="136"/>
    </location>
</feature>
<evidence type="ECO:0000313" key="2">
    <source>
        <dbReference type="EMBL" id="GAK53164.1"/>
    </source>
</evidence>
<evidence type="ECO:0000313" key="3">
    <source>
        <dbReference type="Proteomes" id="UP000030700"/>
    </source>
</evidence>
<proteinExistence type="predicted"/>
<organism evidence="2">
    <name type="scientific">Candidatus Moduliflexus flocculans</name>
    <dbReference type="NCBI Taxonomy" id="1499966"/>
    <lineage>
        <taxon>Bacteria</taxon>
        <taxon>Candidatus Moduliflexota</taxon>
        <taxon>Candidatus Moduliflexia</taxon>
        <taxon>Candidatus Moduliflexales</taxon>
        <taxon>Candidatus Moduliflexaceae</taxon>
    </lineage>
</organism>
<keyword evidence="3" id="KW-1185">Reference proteome</keyword>
<dbReference type="STRING" id="1499966.U14_04424"/>